<feature type="domain" description="Fungal lipase-type" evidence="2">
    <location>
        <begin position="229"/>
        <end position="330"/>
    </location>
</feature>
<protein>
    <recommendedName>
        <fullName evidence="2">Fungal lipase-type domain-containing protein</fullName>
    </recommendedName>
</protein>
<dbReference type="PANTHER" id="PTHR45856:SF24">
    <property type="entry name" value="FUNGAL LIPASE-LIKE DOMAIN-CONTAINING PROTEIN"/>
    <property type="match status" value="1"/>
</dbReference>
<dbReference type="Pfam" id="PF01764">
    <property type="entry name" value="Lipase_3"/>
    <property type="match status" value="1"/>
</dbReference>
<dbReference type="EMBL" id="MN740471">
    <property type="protein sequence ID" value="QHU28237.1"/>
    <property type="molecule type" value="Genomic_DNA"/>
</dbReference>
<dbReference type="InterPro" id="IPR002921">
    <property type="entry name" value="Fungal_lipase-type"/>
</dbReference>
<feature type="region of interest" description="Disordered" evidence="1">
    <location>
        <begin position="591"/>
        <end position="636"/>
    </location>
</feature>
<proteinExistence type="predicted"/>
<reference evidence="3" key="1">
    <citation type="journal article" date="2020" name="Nature">
        <title>Giant virus diversity and host interactions through global metagenomics.</title>
        <authorList>
            <person name="Schulz F."/>
            <person name="Roux S."/>
            <person name="Paez-Espino D."/>
            <person name="Jungbluth S."/>
            <person name="Walsh D.A."/>
            <person name="Denef V.J."/>
            <person name="McMahon K.D."/>
            <person name="Konstantinidis K.T."/>
            <person name="Eloe-Fadrosh E.A."/>
            <person name="Kyrpides N.C."/>
            <person name="Woyke T."/>
        </authorList>
    </citation>
    <scope>NUCLEOTIDE SEQUENCE</scope>
    <source>
        <strain evidence="3">GVMAG-M-3300027770-73</strain>
    </source>
</reference>
<dbReference type="AlphaFoldDB" id="A0A6C0LCT2"/>
<dbReference type="SUPFAM" id="SSF53474">
    <property type="entry name" value="alpha/beta-Hydrolases"/>
    <property type="match status" value="1"/>
</dbReference>
<evidence type="ECO:0000256" key="1">
    <source>
        <dbReference type="SAM" id="MobiDB-lite"/>
    </source>
</evidence>
<dbReference type="Gene3D" id="3.40.50.1820">
    <property type="entry name" value="alpha/beta hydrolase"/>
    <property type="match status" value="1"/>
</dbReference>
<dbReference type="InterPro" id="IPR029058">
    <property type="entry name" value="AB_hydrolase_fold"/>
</dbReference>
<dbReference type="InterPro" id="IPR051218">
    <property type="entry name" value="Sec_MonoDiacylglyc_Lipase"/>
</dbReference>
<organism evidence="3">
    <name type="scientific">viral metagenome</name>
    <dbReference type="NCBI Taxonomy" id="1070528"/>
    <lineage>
        <taxon>unclassified sequences</taxon>
        <taxon>metagenomes</taxon>
        <taxon>organismal metagenomes</taxon>
    </lineage>
</organism>
<evidence type="ECO:0000313" key="3">
    <source>
        <dbReference type="EMBL" id="QHU28237.1"/>
    </source>
</evidence>
<evidence type="ECO:0000259" key="2">
    <source>
        <dbReference type="Pfam" id="PF01764"/>
    </source>
</evidence>
<dbReference type="PANTHER" id="PTHR45856">
    <property type="entry name" value="ALPHA/BETA-HYDROLASES SUPERFAMILY PROTEIN"/>
    <property type="match status" value="1"/>
</dbReference>
<name>A0A6C0LCT2_9ZZZZ</name>
<sequence>MDYLKRASAAVSSTASSALKGRDKNKYGDLHFISLLGATLSRLAYLDDNLFLKNYMAIMGPVILPQFLTAIDRVPSTNLDALLDDQTLFFSQPTDPPIPYHLNPPGSGKKYINFLEMNIPQNINIINKETGGTVTAGEGTPPAATDVKYISLGWSNYGEVFIVADKRMPHTLFILFRGTYSAKTAALYSKPTSITPLTVCGNETFLYGIFKTASELIHTIIESARYLAVDFLGATNPNPVKIFTTGHSLGGAMCTIFSYLWLSIKKTAPYNSGEYAVLADNIVCVSLGAPRCMGAKVAQNFCDATKGPKKKILFLRITTRGDPVTGLPPKQLSLTKAVSGAYGFEHPCSTNDNDRRTVSEDCNAQLVMGRNLFASNKSAIDVNYEGLLDCTNYKTRTYIPNPLSHTIYLDILFINAVDIMNFIAGLNPVGETREVSRTPSGSTVCRVIIGSPNDFKAGFFNVDQARVAAPAPPPKKSSFSISMPKIGGDVKEDVKMTKEAFTLLVSEMKPLTGDLCPKTGPLIEDIFTAVVMPDISKVNCQSSSAVASSPATGTSITSSMSSITSGFPGIKSGMSGMASRFGSSMASRLGSMTSRLGSSMPVRSQGGKKIKKTNKRVKRKRHTNKKIKRKRQTRRR</sequence>
<feature type="compositionally biased region" description="Basic residues" evidence="1">
    <location>
        <begin position="606"/>
        <end position="636"/>
    </location>
</feature>
<accession>A0A6C0LCT2</accession>
<dbReference type="GO" id="GO:0006629">
    <property type="term" value="P:lipid metabolic process"/>
    <property type="evidence" value="ECO:0007669"/>
    <property type="project" value="InterPro"/>
</dbReference>